<evidence type="ECO:0000313" key="5">
    <source>
        <dbReference type="Proteomes" id="UP001523566"/>
    </source>
</evidence>
<evidence type="ECO:0000256" key="2">
    <source>
        <dbReference type="ARBA" id="ARBA00022448"/>
    </source>
</evidence>
<evidence type="ECO:0000313" key="4">
    <source>
        <dbReference type="EMBL" id="MCP1102354.1"/>
    </source>
</evidence>
<evidence type="ECO:0000256" key="1">
    <source>
        <dbReference type="ARBA" id="ARBA00011028"/>
    </source>
</evidence>
<reference evidence="4 5" key="1">
    <citation type="journal article" date="2022" name="Genome Biol. Evol.">
        <title>Host diet, physiology and behaviors set the stage for Lachnospiraceae cladogenesis.</title>
        <authorList>
            <person name="Vera-Ponce De Leon A."/>
            <person name="Schneider M."/>
            <person name="Jahnes B.C."/>
            <person name="Sadowski V."/>
            <person name="Camuy-Velez L.A."/>
            <person name="Duan J."/>
            <person name="Sabree Z.L."/>
        </authorList>
    </citation>
    <scope>NUCLEOTIDE SEQUENCE [LARGE SCALE GENOMIC DNA]</scope>
    <source>
        <strain evidence="4 5">PAL113</strain>
    </source>
</reference>
<dbReference type="InterPro" id="IPR006127">
    <property type="entry name" value="ZnuA-like"/>
</dbReference>
<sequence>MKKSITYLIVVSLIGMLLIGCTKTTEKTEEKKLKIVTTIFPQYDWAKEILGDCTDNVDLSFLLDKGVDLHSFQPTTEDIVKISTCDLFIYVGGESDEWVEDALATAKNKDMVVINMMDVLGDSIKEEEAKEGMEIHEGEEHEPEMDEHVWLSLKNAKVICDSISEALQKLDQKNAAAYQQNTETYVEKLSSLNNNYQKTVDNGTVKTLLFGDRFPFRYLVDDYGLDYFAAFSGCSAETEASFETVVFLANKIDELKLHTVLVIETSDQSIAKTIIENTEEKNQEVRVLDSMQKVTSSDAESGVTYYGIMEDNLNILNETLNQK</sequence>
<dbReference type="SUPFAM" id="SSF53807">
    <property type="entry name" value="Helical backbone' metal receptor"/>
    <property type="match status" value="1"/>
</dbReference>
<dbReference type="RefSeq" id="WP_262066141.1">
    <property type="nucleotide sequence ID" value="NZ_JAMXOD010000010.1"/>
</dbReference>
<keyword evidence="5" id="KW-1185">Reference proteome</keyword>
<comment type="caution">
    <text evidence="4">The sequence shown here is derived from an EMBL/GenBank/DDBJ whole genome shotgun (WGS) entry which is preliminary data.</text>
</comment>
<dbReference type="Proteomes" id="UP001523566">
    <property type="component" value="Unassembled WGS sequence"/>
</dbReference>
<organism evidence="4 5">
    <name type="scientific">Aequitasia blattaphilus</name>
    <dbReference type="NCBI Taxonomy" id="2949332"/>
    <lineage>
        <taxon>Bacteria</taxon>
        <taxon>Bacillati</taxon>
        <taxon>Bacillota</taxon>
        <taxon>Clostridia</taxon>
        <taxon>Lachnospirales</taxon>
        <taxon>Lachnospiraceae</taxon>
        <taxon>Aequitasia</taxon>
    </lineage>
</organism>
<dbReference type="InterPro" id="IPR006129">
    <property type="entry name" value="AdhesinB"/>
</dbReference>
<comment type="similarity">
    <text evidence="1">Belongs to the bacterial solute-binding protein 9 family.</text>
</comment>
<keyword evidence="3" id="KW-0732">Signal</keyword>
<protein>
    <submittedName>
        <fullName evidence="4">Metal ABC transporter substrate-binding protein</fullName>
    </submittedName>
</protein>
<dbReference type="EMBL" id="JAMZFW010000010">
    <property type="protein sequence ID" value="MCP1102354.1"/>
    <property type="molecule type" value="Genomic_DNA"/>
</dbReference>
<evidence type="ECO:0000256" key="3">
    <source>
        <dbReference type="ARBA" id="ARBA00022729"/>
    </source>
</evidence>
<proteinExistence type="inferred from homology"/>
<dbReference type="InterPro" id="IPR050492">
    <property type="entry name" value="Bact_metal-bind_prot9"/>
</dbReference>
<keyword evidence="2" id="KW-0813">Transport</keyword>
<accession>A0ABT1E9S2</accession>
<dbReference type="Gene3D" id="3.40.50.1980">
    <property type="entry name" value="Nitrogenase molybdenum iron protein domain"/>
    <property type="match status" value="2"/>
</dbReference>
<dbReference type="Pfam" id="PF01297">
    <property type="entry name" value="ZnuA"/>
    <property type="match status" value="1"/>
</dbReference>
<dbReference type="PRINTS" id="PR00691">
    <property type="entry name" value="ADHESINB"/>
</dbReference>
<dbReference type="PROSITE" id="PS51257">
    <property type="entry name" value="PROKAR_LIPOPROTEIN"/>
    <property type="match status" value="1"/>
</dbReference>
<dbReference type="PANTHER" id="PTHR42953">
    <property type="entry name" value="HIGH-AFFINITY ZINC UPTAKE SYSTEM PROTEIN ZNUA-RELATED"/>
    <property type="match status" value="1"/>
</dbReference>
<gene>
    <name evidence="4" type="ORF">NK125_08020</name>
</gene>
<dbReference type="PANTHER" id="PTHR42953:SF3">
    <property type="entry name" value="HIGH-AFFINITY ZINC UPTAKE SYSTEM PROTEIN ZNUA"/>
    <property type="match status" value="1"/>
</dbReference>
<name>A0ABT1E9S2_9FIRM</name>